<dbReference type="EMBL" id="CAJNNW010016065">
    <property type="protein sequence ID" value="CAE8658472.1"/>
    <property type="molecule type" value="Genomic_DNA"/>
</dbReference>
<evidence type="ECO:0000313" key="2">
    <source>
        <dbReference type="EMBL" id="CAE8658472.1"/>
    </source>
</evidence>
<organism evidence="2 3">
    <name type="scientific">Polarella glacialis</name>
    <name type="common">Dinoflagellate</name>
    <dbReference type="NCBI Taxonomy" id="89957"/>
    <lineage>
        <taxon>Eukaryota</taxon>
        <taxon>Sar</taxon>
        <taxon>Alveolata</taxon>
        <taxon>Dinophyceae</taxon>
        <taxon>Suessiales</taxon>
        <taxon>Suessiaceae</taxon>
        <taxon>Polarella</taxon>
    </lineage>
</organism>
<proteinExistence type="predicted"/>
<gene>
    <name evidence="2" type="ORF">PGLA2088_LOCUS13426</name>
</gene>
<feature type="compositionally biased region" description="Low complexity" evidence="1">
    <location>
        <begin position="80"/>
        <end position="98"/>
    </location>
</feature>
<protein>
    <submittedName>
        <fullName evidence="2">Uncharacterized protein</fullName>
    </submittedName>
</protein>
<name>A0A813IUZ3_POLGL</name>
<sequence>MFSEPRPQAVFVIEFGHSFSAAFASGIHTVRRYFFVPVDEQLQPDLAELFKAELGLSGPGCLLSMPPFVSTATTTSKQPNNNNDNNNTSTASASSSSSSSSWQFRATTLQFGVGDEGSGSPLHFHQDAINILLSGRKRWWLVPPARAAMSRVHPMDALQNASSPE</sequence>
<evidence type="ECO:0000256" key="1">
    <source>
        <dbReference type="SAM" id="MobiDB-lite"/>
    </source>
</evidence>
<evidence type="ECO:0000313" key="3">
    <source>
        <dbReference type="Proteomes" id="UP000626109"/>
    </source>
</evidence>
<dbReference type="Proteomes" id="UP000626109">
    <property type="component" value="Unassembled WGS sequence"/>
</dbReference>
<reference evidence="2" key="1">
    <citation type="submission" date="2021-02" db="EMBL/GenBank/DDBJ databases">
        <authorList>
            <person name="Dougan E. K."/>
            <person name="Rhodes N."/>
            <person name="Thang M."/>
            <person name="Chan C."/>
        </authorList>
    </citation>
    <scope>NUCLEOTIDE SEQUENCE</scope>
</reference>
<dbReference type="SUPFAM" id="SSF51197">
    <property type="entry name" value="Clavaminate synthase-like"/>
    <property type="match status" value="1"/>
</dbReference>
<dbReference type="AlphaFoldDB" id="A0A813IUZ3"/>
<comment type="caution">
    <text evidence="2">The sequence shown here is derived from an EMBL/GenBank/DDBJ whole genome shotgun (WGS) entry which is preliminary data.</text>
</comment>
<dbReference type="Gene3D" id="2.60.120.650">
    <property type="entry name" value="Cupin"/>
    <property type="match status" value="1"/>
</dbReference>
<feature type="non-terminal residue" evidence="2">
    <location>
        <position position="165"/>
    </location>
</feature>
<feature type="region of interest" description="Disordered" evidence="1">
    <location>
        <begin position="71"/>
        <end position="98"/>
    </location>
</feature>
<accession>A0A813IUZ3</accession>